<sequence length="44" mass="4719">GQNLPIDGDVSGWTRDEFDAAEFAEELASVGLPLDLTEDGILLE</sequence>
<comment type="caution">
    <text evidence="1">The sequence shown here is derived from an EMBL/GenBank/DDBJ whole genome shotgun (WGS) entry which is preliminary data.</text>
</comment>
<dbReference type="EMBL" id="CAJVCH010231672">
    <property type="protein sequence ID" value="CAG7732448.1"/>
    <property type="molecule type" value="Genomic_DNA"/>
</dbReference>
<dbReference type="Proteomes" id="UP000708208">
    <property type="component" value="Unassembled WGS sequence"/>
</dbReference>
<reference evidence="1" key="1">
    <citation type="submission" date="2021-06" db="EMBL/GenBank/DDBJ databases">
        <authorList>
            <person name="Hodson N. C."/>
            <person name="Mongue J. A."/>
            <person name="Jaron S. K."/>
        </authorList>
    </citation>
    <scope>NUCLEOTIDE SEQUENCE</scope>
</reference>
<dbReference type="AlphaFoldDB" id="A0A8J2KA46"/>
<name>A0A8J2KA46_9HEXA</name>
<keyword evidence="2" id="KW-1185">Reference proteome</keyword>
<accession>A0A8J2KA46</accession>
<evidence type="ECO:0000313" key="1">
    <source>
        <dbReference type="EMBL" id="CAG7732448.1"/>
    </source>
</evidence>
<proteinExistence type="predicted"/>
<feature type="non-terminal residue" evidence="1">
    <location>
        <position position="1"/>
    </location>
</feature>
<evidence type="ECO:0000313" key="2">
    <source>
        <dbReference type="Proteomes" id="UP000708208"/>
    </source>
</evidence>
<protein>
    <submittedName>
        <fullName evidence="1">Uncharacterized protein</fullName>
    </submittedName>
</protein>
<organism evidence="1 2">
    <name type="scientific">Allacma fusca</name>
    <dbReference type="NCBI Taxonomy" id="39272"/>
    <lineage>
        <taxon>Eukaryota</taxon>
        <taxon>Metazoa</taxon>
        <taxon>Ecdysozoa</taxon>
        <taxon>Arthropoda</taxon>
        <taxon>Hexapoda</taxon>
        <taxon>Collembola</taxon>
        <taxon>Symphypleona</taxon>
        <taxon>Sminthuridae</taxon>
        <taxon>Allacma</taxon>
    </lineage>
</organism>
<gene>
    <name evidence="1" type="ORF">AFUS01_LOCUS20967</name>
</gene>